<protein>
    <submittedName>
        <fullName evidence="2">Uncharacterized protein</fullName>
    </submittedName>
</protein>
<dbReference type="Proteomes" id="UP001141552">
    <property type="component" value="Unassembled WGS sequence"/>
</dbReference>
<keyword evidence="3" id="KW-1185">Reference proteome</keyword>
<gene>
    <name evidence="2" type="ORF">Tsubulata_047236</name>
</gene>
<comment type="caution">
    <text evidence="2">The sequence shown here is derived from an EMBL/GenBank/DDBJ whole genome shotgun (WGS) entry which is preliminary data.</text>
</comment>
<organism evidence="2 3">
    <name type="scientific">Turnera subulata</name>
    <dbReference type="NCBI Taxonomy" id="218843"/>
    <lineage>
        <taxon>Eukaryota</taxon>
        <taxon>Viridiplantae</taxon>
        <taxon>Streptophyta</taxon>
        <taxon>Embryophyta</taxon>
        <taxon>Tracheophyta</taxon>
        <taxon>Spermatophyta</taxon>
        <taxon>Magnoliopsida</taxon>
        <taxon>eudicotyledons</taxon>
        <taxon>Gunneridae</taxon>
        <taxon>Pentapetalae</taxon>
        <taxon>rosids</taxon>
        <taxon>fabids</taxon>
        <taxon>Malpighiales</taxon>
        <taxon>Passifloraceae</taxon>
        <taxon>Turnera</taxon>
    </lineage>
</organism>
<reference evidence="2" key="2">
    <citation type="journal article" date="2023" name="Plants (Basel)">
        <title>Annotation of the Turnera subulata (Passifloraceae) Draft Genome Reveals the S-Locus Evolved after the Divergence of Turneroideae from Passifloroideae in a Stepwise Manner.</title>
        <authorList>
            <person name="Henning P.M."/>
            <person name="Roalson E.H."/>
            <person name="Mir W."/>
            <person name="McCubbin A.G."/>
            <person name="Shore J.S."/>
        </authorList>
    </citation>
    <scope>NUCLEOTIDE SEQUENCE</scope>
    <source>
        <strain evidence="2">F60SS</strain>
    </source>
</reference>
<reference evidence="2" key="1">
    <citation type="submission" date="2022-02" db="EMBL/GenBank/DDBJ databases">
        <authorList>
            <person name="Henning P.M."/>
            <person name="McCubbin A.G."/>
            <person name="Shore J.S."/>
        </authorList>
    </citation>
    <scope>NUCLEOTIDE SEQUENCE</scope>
    <source>
        <strain evidence="2">F60SS</strain>
        <tissue evidence="2">Leaves</tissue>
    </source>
</reference>
<dbReference type="AlphaFoldDB" id="A0A9Q0G9C6"/>
<evidence type="ECO:0000313" key="3">
    <source>
        <dbReference type="Proteomes" id="UP001141552"/>
    </source>
</evidence>
<accession>A0A9Q0G9C6</accession>
<evidence type="ECO:0000256" key="1">
    <source>
        <dbReference type="SAM" id="MobiDB-lite"/>
    </source>
</evidence>
<sequence length="221" mass="24590">MRQFRAFKCFTLNKYVSPLESEDIAKRWTTVSMQEGGHVMKFKITDFKILDRVISGLVGKSGITCLHGGALAIEQTIWLCNAPYADRLLYPSHRVSMAQDVGYGRGKGAKSIHNPTDRELDSIVFDEENSESEPSEISLCLVGTLWTERPFNAQAFMRTMKQPNESRRASPRTSEQDGEKSGEVGEHSLGSSNIKGRVDNQIEVESISSGSYPIKAISRTP</sequence>
<feature type="region of interest" description="Disordered" evidence="1">
    <location>
        <begin position="158"/>
        <end position="221"/>
    </location>
</feature>
<name>A0A9Q0G9C6_9ROSI</name>
<dbReference type="EMBL" id="JAKUCV010001626">
    <property type="protein sequence ID" value="KAJ4845622.1"/>
    <property type="molecule type" value="Genomic_DNA"/>
</dbReference>
<evidence type="ECO:0000313" key="2">
    <source>
        <dbReference type="EMBL" id="KAJ4845622.1"/>
    </source>
</evidence>
<proteinExistence type="predicted"/>
<feature type="compositionally biased region" description="Basic and acidic residues" evidence="1">
    <location>
        <begin position="164"/>
        <end position="186"/>
    </location>
</feature>